<proteinExistence type="inferred from homology"/>
<dbReference type="EMBL" id="JAEPES010000003">
    <property type="protein sequence ID" value="MBK4347862.1"/>
    <property type="molecule type" value="Genomic_DNA"/>
</dbReference>
<keyword evidence="7" id="KW-1185">Reference proteome</keyword>
<dbReference type="InterPro" id="IPR002037">
    <property type="entry name" value="Glyco_hydro_8"/>
</dbReference>
<name>A0A934SMS4_9MICO</name>
<dbReference type="InterPro" id="IPR008928">
    <property type="entry name" value="6-hairpin_glycosidase_sf"/>
</dbReference>
<dbReference type="Pfam" id="PF01270">
    <property type="entry name" value="Glyco_hydro_8"/>
    <property type="match status" value="1"/>
</dbReference>
<evidence type="ECO:0000313" key="5">
    <source>
        <dbReference type="EMBL" id="MBK4347015.1"/>
    </source>
</evidence>
<dbReference type="EMBL" id="JAEPES010000001">
    <property type="protein sequence ID" value="MBK4347015.1"/>
    <property type="molecule type" value="Genomic_DNA"/>
</dbReference>
<protein>
    <recommendedName>
        <fullName evidence="8">Glycoside hydrolase</fullName>
    </recommendedName>
</protein>
<dbReference type="Proteomes" id="UP000636458">
    <property type="component" value="Unassembled WGS sequence"/>
</dbReference>
<comment type="similarity">
    <text evidence="1">Belongs to the glycosyl hydrolase 8 (cellulase D) family.</text>
</comment>
<dbReference type="GO" id="GO:0005975">
    <property type="term" value="P:carbohydrate metabolic process"/>
    <property type="evidence" value="ECO:0007669"/>
    <property type="project" value="InterPro"/>
</dbReference>
<evidence type="ECO:0000313" key="6">
    <source>
        <dbReference type="EMBL" id="MBK4347862.1"/>
    </source>
</evidence>
<evidence type="ECO:0000256" key="2">
    <source>
        <dbReference type="ARBA" id="ARBA00022801"/>
    </source>
</evidence>
<reference evidence="6" key="1">
    <citation type="submission" date="2021-01" db="EMBL/GenBank/DDBJ databases">
        <title>Lacisediminihabitans sp. nov. strain G11-30, isolated from Antarctic Soil.</title>
        <authorList>
            <person name="Li J."/>
        </authorList>
    </citation>
    <scope>NUCLEOTIDE SEQUENCE</scope>
    <source>
        <strain evidence="6">G11-30</strain>
    </source>
</reference>
<dbReference type="PRINTS" id="PR00735">
    <property type="entry name" value="GLHYDRLASE8"/>
</dbReference>
<evidence type="ECO:0008006" key="8">
    <source>
        <dbReference type="Google" id="ProtNLM"/>
    </source>
</evidence>
<evidence type="ECO:0000256" key="1">
    <source>
        <dbReference type="ARBA" id="ARBA00009209"/>
    </source>
</evidence>
<organism evidence="6 7">
    <name type="scientific">Lacisediminihabitans changchengi</name>
    <dbReference type="NCBI Taxonomy" id="2787634"/>
    <lineage>
        <taxon>Bacteria</taxon>
        <taxon>Bacillati</taxon>
        <taxon>Actinomycetota</taxon>
        <taxon>Actinomycetes</taxon>
        <taxon>Micrococcales</taxon>
        <taxon>Microbacteriaceae</taxon>
        <taxon>Lacisediminihabitans</taxon>
    </lineage>
</organism>
<evidence type="ECO:0000256" key="4">
    <source>
        <dbReference type="SAM" id="MobiDB-lite"/>
    </source>
</evidence>
<evidence type="ECO:0000313" key="7">
    <source>
        <dbReference type="Proteomes" id="UP000636458"/>
    </source>
</evidence>
<dbReference type="RefSeq" id="WP_200555286.1">
    <property type="nucleotide sequence ID" value="NZ_JAEPES010000001.1"/>
</dbReference>
<dbReference type="GO" id="GO:0004553">
    <property type="term" value="F:hydrolase activity, hydrolyzing O-glycosyl compounds"/>
    <property type="evidence" value="ECO:0007669"/>
    <property type="project" value="InterPro"/>
</dbReference>
<dbReference type="Gene3D" id="1.50.10.10">
    <property type="match status" value="1"/>
</dbReference>
<keyword evidence="3" id="KW-0326">Glycosidase</keyword>
<feature type="region of interest" description="Disordered" evidence="4">
    <location>
        <begin position="34"/>
        <end position="58"/>
    </location>
</feature>
<evidence type="ECO:0000256" key="3">
    <source>
        <dbReference type="ARBA" id="ARBA00023295"/>
    </source>
</evidence>
<dbReference type="AlphaFoldDB" id="A0A934SMS4"/>
<comment type="caution">
    <text evidence="6">The sequence shown here is derived from an EMBL/GenBank/DDBJ whole genome shotgun (WGS) entry which is preliminary data.</text>
</comment>
<dbReference type="SUPFAM" id="SSF48208">
    <property type="entry name" value="Six-hairpin glycosidases"/>
    <property type="match status" value="1"/>
</dbReference>
<sequence length="384" mass="39714">MTRMRAIVVIVIAAVAITAVIAVVAVVRPSQSAPAVAPATSPSISPSGSPRAASTPTAAGKQFLAQWTDGGRVIRRDQGNDTVSEGQAYGLLISLAVGDEKKFDQIWSWTKKNLQRADDLLSWQWSKGKVVDTEPASDADLDTARALVLAGTRFHDAALTKAGTTIADAIADDLTVETASGRILLPGLWAAKSEPYAYNPSYASPVAFAVLGAATKDPRWKELAAGTTAVTTTLLDASPLPPDWAQVHADGTVDAMPGPAGRGDSVVYGYDAGRLALRYAETCTSPATVALAAKLLPTLERSRTLHSVLDLGGTAQTTDQDPLSYASRAASAAAAGDSASADLATSARLARSTPTYYGTAWSVLGAFMLRSTVLGGCAPAKADS</sequence>
<feature type="compositionally biased region" description="Low complexity" evidence="4">
    <location>
        <begin position="34"/>
        <end position="54"/>
    </location>
</feature>
<dbReference type="InterPro" id="IPR012341">
    <property type="entry name" value="6hp_glycosidase-like_sf"/>
</dbReference>
<accession>A0A934SMS4</accession>
<gene>
    <name evidence="5" type="ORF">IV501_05155</name>
    <name evidence="6" type="ORF">IV501_09470</name>
</gene>
<keyword evidence="2" id="KW-0378">Hydrolase</keyword>